<dbReference type="EMBL" id="CAJNOC010002547">
    <property type="protein sequence ID" value="CAF0939362.1"/>
    <property type="molecule type" value="Genomic_DNA"/>
</dbReference>
<dbReference type="OrthoDB" id="6123510at2759"/>
<sequence>RSHFSRNGDFDMGTIKLSNFRASTPSIQNADNFLSYVVVMCTYFESNLKVKIWNHFNTTDTLRTNNNQEGYNLD</sequence>
<protein>
    <submittedName>
        <fullName evidence="1">Uncharacterized protein</fullName>
    </submittedName>
</protein>
<evidence type="ECO:0000313" key="2">
    <source>
        <dbReference type="Proteomes" id="UP000663879"/>
    </source>
</evidence>
<gene>
    <name evidence="1" type="ORF">OXX778_LOCUS13344</name>
</gene>
<proteinExistence type="predicted"/>
<evidence type="ECO:0000313" key="1">
    <source>
        <dbReference type="EMBL" id="CAF0939362.1"/>
    </source>
</evidence>
<dbReference type="AlphaFoldDB" id="A0A814CDG4"/>
<reference evidence="1" key="1">
    <citation type="submission" date="2021-02" db="EMBL/GenBank/DDBJ databases">
        <authorList>
            <person name="Nowell W R."/>
        </authorList>
    </citation>
    <scope>NUCLEOTIDE SEQUENCE</scope>
    <source>
        <strain evidence="1">Ploen Becks lab</strain>
    </source>
</reference>
<feature type="non-terminal residue" evidence="1">
    <location>
        <position position="1"/>
    </location>
</feature>
<accession>A0A814CDG4</accession>
<comment type="caution">
    <text evidence="1">The sequence shown here is derived from an EMBL/GenBank/DDBJ whole genome shotgun (WGS) entry which is preliminary data.</text>
</comment>
<keyword evidence="2" id="KW-1185">Reference proteome</keyword>
<dbReference type="Proteomes" id="UP000663879">
    <property type="component" value="Unassembled WGS sequence"/>
</dbReference>
<organism evidence="1 2">
    <name type="scientific">Brachionus calyciflorus</name>
    <dbReference type="NCBI Taxonomy" id="104777"/>
    <lineage>
        <taxon>Eukaryota</taxon>
        <taxon>Metazoa</taxon>
        <taxon>Spiralia</taxon>
        <taxon>Gnathifera</taxon>
        <taxon>Rotifera</taxon>
        <taxon>Eurotatoria</taxon>
        <taxon>Monogononta</taxon>
        <taxon>Pseudotrocha</taxon>
        <taxon>Ploima</taxon>
        <taxon>Brachionidae</taxon>
        <taxon>Brachionus</taxon>
    </lineage>
</organism>
<name>A0A814CDG4_9BILA</name>